<evidence type="ECO:0000256" key="1">
    <source>
        <dbReference type="SAM" id="Phobius"/>
    </source>
</evidence>
<protein>
    <submittedName>
        <fullName evidence="3">UPF0481 protein At3g47200-like</fullName>
    </submittedName>
</protein>
<dbReference type="GeneID" id="115727679"/>
<dbReference type="PANTHER" id="PTHR31170">
    <property type="entry name" value="BNAC04G53230D PROTEIN"/>
    <property type="match status" value="1"/>
</dbReference>
<keyword evidence="2" id="KW-1185">Reference proteome</keyword>
<dbReference type="RefSeq" id="XP_030513798.1">
    <property type="nucleotide sequence ID" value="XM_030657938.2"/>
</dbReference>
<dbReference type="InterPro" id="IPR004158">
    <property type="entry name" value="DUF247_pln"/>
</dbReference>
<name>A0A8B8MUN3_9MYRT</name>
<gene>
    <name evidence="3" type="primary">LOC115727679</name>
</gene>
<proteinExistence type="predicted"/>
<sequence>MPPLDLNETNWIVQVNESLSLELMPSDEQQYWEKRSIYRVPAGITVHNREAYRPQTVSFGPFHHGDDHLRPMEDHKRRVLVHFLRRSGKPLEHFLESLREVAGDLEESYDTLDPKWMEGGGKGVAGLFLQLMITDGCFMLEILRTTSQEANDYAPNDPIFSNHGKLYVLPNIRRDMLLLENQLPMLVLDRLVAVCDGKKEDEYINRLILDCFCSPSPNNPRMGKCLHVLDVFRKNLVQPTLDKAVSKRSKEIIRSATELREHGIRFRNSNTYSLKDISFASGIMRLPTIKVDEDTESIFLNLIAFERFHVEAGNEVTSYISFMNNIIDRGQDVALLHTKGIIQNAMESDEAAAKLFNSLAKDVMLDPDSSLHDVINKVREYCKKRRHKWRANLMHTYFRNPWVILSLIAAFLLFGLSIIQTVYTVLSYKK</sequence>
<accession>A0A8B8MUN3</accession>
<dbReference type="KEGG" id="rarg:115727679"/>
<keyword evidence="1" id="KW-0812">Transmembrane</keyword>
<feature type="transmembrane region" description="Helical" evidence="1">
    <location>
        <begin position="402"/>
        <end position="426"/>
    </location>
</feature>
<dbReference type="PANTHER" id="PTHR31170:SF18">
    <property type="entry name" value="(WILD MALAYSIAN BANANA) HYPOTHETICAL PROTEIN"/>
    <property type="match status" value="1"/>
</dbReference>
<dbReference type="Pfam" id="PF03140">
    <property type="entry name" value="DUF247"/>
    <property type="match status" value="1"/>
</dbReference>
<evidence type="ECO:0000313" key="2">
    <source>
        <dbReference type="Proteomes" id="UP000827889"/>
    </source>
</evidence>
<dbReference type="Proteomes" id="UP000827889">
    <property type="component" value="Chromosome 8"/>
</dbReference>
<keyword evidence="1" id="KW-1133">Transmembrane helix</keyword>
<organism evidence="2 3">
    <name type="scientific">Rhodamnia argentea</name>
    <dbReference type="NCBI Taxonomy" id="178133"/>
    <lineage>
        <taxon>Eukaryota</taxon>
        <taxon>Viridiplantae</taxon>
        <taxon>Streptophyta</taxon>
        <taxon>Embryophyta</taxon>
        <taxon>Tracheophyta</taxon>
        <taxon>Spermatophyta</taxon>
        <taxon>Magnoliopsida</taxon>
        <taxon>eudicotyledons</taxon>
        <taxon>Gunneridae</taxon>
        <taxon>Pentapetalae</taxon>
        <taxon>rosids</taxon>
        <taxon>malvids</taxon>
        <taxon>Myrtales</taxon>
        <taxon>Myrtaceae</taxon>
        <taxon>Myrtoideae</taxon>
        <taxon>Myrteae</taxon>
        <taxon>Australasian group</taxon>
        <taxon>Rhodamnia</taxon>
    </lineage>
</organism>
<dbReference type="OrthoDB" id="1846188at2759"/>
<reference evidence="3" key="1">
    <citation type="submission" date="2025-08" db="UniProtKB">
        <authorList>
            <consortium name="RefSeq"/>
        </authorList>
    </citation>
    <scope>IDENTIFICATION</scope>
    <source>
        <tissue evidence="3">Leaf</tissue>
    </source>
</reference>
<evidence type="ECO:0000313" key="3">
    <source>
        <dbReference type="RefSeq" id="XP_030513798.1"/>
    </source>
</evidence>
<dbReference type="AlphaFoldDB" id="A0A8B8MUN3"/>
<keyword evidence="1" id="KW-0472">Membrane</keyword>